<organism evidence="1 2">
    <name type="scientific">Microbispora hainanensis</name>
    <dbReference type="NCBI Taxonomy" id="568844"/>
    <lineage>
        <taxon>Bacteria</taxon>
        <taxon>Bacillati</taxon>
        <taxon>Actinomycetota</taxon>
        <taxon>Actinomycetes</taxon>
        <taxon>Streptosporangiales</taxon>
        <taxon>Streptosporangiaceae</taxon>
        <taxon>Microbispora</taxon>
    </lineage>
</organism>
<dbReference type="RefSeq" id="WP_142648059.1">
    <property type="nucleotide sequence ID" value="NZ_CP108085.1"/>
</dbReference>
<name>A0ABZ1SJT7_9ACTN</name>
<sequence length="160" mass="17212">MGGLFGLIQRVENTHHFEGELRVDEEAAKNQMLLATASGGFGALSFSNPFGPGTMAQIFTALGTPALNEAFDTGHALKALKANMDASRHQVFQVEVPVVQGLVDAGAVHPRPNASWVSNGRVIPNAALVDWISLHADTRYAGRSLTDWITEAQTAMRMQQ</sequence>
<reference evidence="1" key="1">
    <citation type="submission" date="2022-10" db="EMBL/GenBank/DDBJ databases">
        <title>The complete genomes of actinobacterial strains from the NBC collection.</title>
        <authorList>
            <person name="Joergensen T.S."/>
            <person name="Alvarez Arevalo M."/>
            <person name="Sterndorff E.B."/>
            <person name="Faurdal D."/>
            <person name="Vuksanovic O."/>
            <person name="Mourched A.-S."/>
            <person name="Charusanti P."/>
            <person name="Shaw S."/>
            <person name="Blin K."/>
            <person name="Weber T."/>
        </authorList>
    </citation>
    <scope>NUCLEOTIDE SEQUENCE</scope>
    <source>
        <strain evidence="1">NBC_00254</strain>
    </source>
</reference>
<dbReference type="EMBL" id="CP108085">
    <property type="protein sequence ID" value="WUP72574.1"/>
    <property type="molecule type" value="Genomic_DNA"/>
</dbReference>
<accession>A0ABZ1SJT7</accession>
<evidence type="ECO:0000313" key="2">
    <source>
        <dbReference type="Proteomes" id="UP001432011"/>
    </source>
</evidence>
<proteinExistence type="predicted"/>
<gene>
    <name evidence="1" type="ORF">OG913_24485</name>
</gene>
<keyword evidence="2" id="KW-1185">Reference proteome</keyword>
<protein>
    <submittedName>
        <fullName evidence="1">Uncharacterized protein</fullName>
    </submittedName>
</protein>
<evidence type="ECO:0000313" key="1">
    <source>
        <dbReference type="EMBL" id="WUP72574.1"/>
    </source>
</evidence>
<dbReference type="Proteomes" id="UP001432011">
    <property type="component" value="Chromosome"/>
</dbReference>